<accession>A0ACC1CAY3</accession>
<sequence length="134" mass="15694">MDIPPWYTFLLNNSEAPIPFPWERRYDVQNQTLHYRNVIDGTVIFDLRPIVNVGGGMFYVNDYWDELRRAYSFNNINSPLLHRQMNHNGDYLVLVPATCCGPNVYLILPEPVFQCPFCYALLRRIIIAYTSDSD</sequence>
<dbReference type="Proteomes" id="UP001164250">
    <property type="component" value="Chromosome 1"/>
</dbReference>
<organism evidence="1 2">
    <name type="scientific">Pistacia atlantica</name>
    <dbReference type="NCBI Taxonomy" id="434234"/>
    <lineage>
        <taxon>Eukaryota</taxon>
        <taxon>Viridiplantae</taxon>
        <taxon>Streptophyta</taxon>
        <taxon>Embryophyta</taxon>
        <taxon>Tracheophyta</taxon>
        <taxon>Spermatophyta</taxon>
        <taxon>Magnoliopsida</taxon>
        <taxon>eudicotyledons</taxon>
        <taxon>Gunneridae</taxon>
        <taxon>Pentapetalae</taxon>
        <taxon>rosids</taxon>
        <taxon>malvids</taxon>
        <taxon>Sapindales</taxon>
        <taxon>Anacardiaceae</taxon>
        <taxon>Pistacia</taxon>
    </lineage>
</organism>
<comment type="caution">
    <text evidence="1">The sequence shown here is derived from an EMBL/GenBank/DDBJ whole genome shotgun (WGS) entry which is preliminary data.</text>
</comment>
<evidence type="ECO:0000313" key="2">
    <source>
        <dbReference type="Proteomes" id="UP001164250"/>
    </source>
</evidence>
<dbReference type="EMBL" id="CM047897">
    <property type="protein sequence ID" value="KAJ0112712.1"/>
    <property type="molecule type" value="Genomic_DNA"/>
</dbReference>
<proteinExistence type="predicted"/>
<evidence type="ECO:0000313" key="1">
    <source>
        <dbReference type="EMBL" id="KAJ0112712.1"/>
    </source>
</evidence>
<gene>
    <name evidence="1" type="ORF">Patl1_02558</name>
</gene>
<name>A0ACC1CAY3_9ROSI</name>
<keyword evidence="2" id="KW-1185">Reference proteome</keyword>
<reference evidence="2" key="1">
    <citation type="journal article" date="2023" name="G3 (Bethesda)">
        <title>Genome assembly and association tests identify interacting loci associated with vigor, precocity, and sex in interspecific pistachio rootstocks.</title>
        <authorList>
            <person name="Palmer W."/>
            <person name="Jacygrad E."/>
            <person name="Sagayaradj S."/>
            <person name="Cavanaugh K."/>
            <person name="Han R."/>
            <person name="Bertier L."/>
            <person name="Beede B."/>
            <person name="Kafkas S."/>
            <person name="Golino D."/>
            <person name="Preece J."/>
            <person name="Michelmore R."/>
        </authorList>
    </citation>
    <scope>NUCLEOTIDE SEQUENCE [LARGE SCALE GENOMIC DNA]</scope>
</reference>
<protein>
    <submittedName>
        <fullName evidence="1">Uncharacterized protein</fullName>
    </submittedName>
</protein>